<feature type="domain" description="Pirin C-terminal" evidence="5">
    <location>
        <begin position="173"/>
        <end position="272"/>
    </location>
</feature>
<accession>A0A3D9H2N0</accession>
<dbReference type="Pfam" id="PF05726">
    <property type="entry name" value="Pirin_C"/>
    <property type="match status" value="1"/>
</dbReference>
<dbReference type="AlphaFoldDB" id="A0A3D9H2N0"/>
<evidence type="ECO:0000259" key="4">
    <source>
        <dbReference type="Pfam" id="PF02678"/>
    </source>
</evidence>
<dbReference type="Proteomes" id="UP000256845">
    <property type="component" value="Unassembled WGS sequence"/>
</dbReference>
<dbReference type="PANTHER" id="PTHR13903">
    <property type="entry name" value="PIRIN-RELATED"/>
    <property type="match status" value="1"/>
</dbReference>
<protein>
    <recommendedName>
        <fullName evidence="8">Redox-sensitive bicupin YhaK (Pirin superfamily)</fullName>
    </recommendedName>
</protein>
<evidence type="ECO:0000256" key="3">
    <source>
        <dbReference type="RuleBase" id="RU003457"/>
    </source>
</evidence>
<dbReference type="PIRSF" id="PIRSF006232">
    <property type="entry name" value="Pirin"/>
    <property type="match status" value="1"/>
</dbReference>
<feature type="binding site" evidence="2">
    <location>
        <position position="100"/>
    </location>
    <ligand>
        <name>Fe cation</name>
        <dbReference type="ChEBI" id="CHEBI:24875"/>
    </ligand>
</feature>
<gene>
    <name evidence="6" type="ORF">DFP90_11917</name>
</gene>
<evidence type="ECO:0000313" key="6">
    <source>
        <dbReference type="EMBL" id="RED43763.1"/>
    </source>
</evidence>
<dbReference type="InterPro" id="IPR008778">
    <property type="entry name" value="Pirin_C_dom"/>
</dbReference>
<evidence type="ECO:0000259" key="5">
    <source>
        <dbReference type="Pfam" id="PF05726"/>
    </source>
</evidence>
<name>A0A3D9H2N0_9PROT</name>
<feature type="binding site" evidence="2">
    <location>
        <position position="56"/>
    </location>
    <ligand>
        <name>Fe cation</name>
        <dbReference type="ChEBI" id="CHEBI:24875"/>
    </ligand>
</feature>
<dbReference type="SUPFAM" id="SSF51182">
    <property type="entry name" value="RmlC-like cupins"/>
    <property type="match status" value="1"/>
</dbReference>
<evidence type="ECO:0000313" key="7">
    <source>
        <dbReference type="Proteomes" id="UP000256845"/>
    </source>
</evidence>
<keyword evidence="2" id="KW-0479">Metal-binding</keyword>
<feature type="domain" description="Pirin N-terminal" evidence="4">
    <location>
        <begin position="15"/>
        <end position="120"/>
    </location>
</feature>
<reference evidence="6 7" key="1">
    <citation type="submission" date="2018-07" db="EMBL/GenBank/DDBJ databases">
        <title>Genomic Encyclopedia of Type Strains, Phase III (KMG-III): the genomes of soil and plant-associated and newly described type strains.</title>
        <authorList>
            <person name="Whitman W."/>
        </authorList>
    </citation>
    <scope>NUCLEOTIDE SEQUENCE [LARGE SCALE GENOMIC DNA]</scope>
    <source>
        <strain evidence="6 7">CECT 8488</strain>
    </source>
</reference>
<dbReference type="EMBL" id="QRDW01000019">
    <property type="protein sequence ID" value="RED43763.1"/>
    <property type="molecule type" value="Genomic_DNA"/>
</dbReference>
<dbReference type="OrthoDB" id="9780903at2"/>
<dbReference type="Gene3D" id="2.60.120.10">
    <property type="entry name" value="Jelly Rolls"/>
    <property type="match status" value="2"/>
</dbReference>
<dbReference type="InterPro" id="IPR003829">
    <property type="entry name" value="Pirin_N_dom"/>
</dbReference>
<evidence type="ECO:0000256" key="2">
    <source>
        <dbReference type="PIRSR" id="PIRSR006232-1"/>
    </source>
</evidence>
<keyword evidence="7" id="KW-1185">Reference proteome</keyword>
<comment type="cofactor">
    <cofactor evidence="2">
        <name>Fe cation</name>
        <dbReference type="ChEBI" id="CHEBI:24875"/>
    </cofactor>
    <text evidence="2">Binds 1 Fe cation per subunit.</text>
</comment>
<evidence type="ECO:0000256" key="1">
    <source>
        <dbReference type="ARBA" id="ARBA00008416"/>
    </source>
</evidence>
<dbReference type="InterPro" id="IPR011051">
    <property type="entry name" value="RmlC_Cupin_sf"/>
</dbReference>
<feature type="binding site" evidence="2">
    <location>
        <position position="54"/>
    </location>
    <ligand>
        <name>Fe cation</name>
        <dbReference type="ChEBI" id="CHEBI:24875"/>
    </ligand>
</feature>
<dbReference type="RefSeq" id="WP_115939493.1">
    <property type="nucleotide sequence ID" value="NZ_QRDW01000019.1"/>
</dbReference>
<dbReference type="CDD" id="cd02909">
    <property type="entry name" value="cupin_pirin_N"/>
    <property type="match status" value="1"/>
</dbReference>
<sequence length="286" mass="32230">MTKLLQAKEADLGEFSVRRVLPHKDQRMVGPFIFFDHMGPVRFQPGTGVDVRPHPHIGLATVTYLFEGSILHRDSLGSLQEIRPGDINWMVAGRGIVHSERETDEVRNGVHDLNGLQLWIALPEEHEETDPEFSHHPKDSLPTFEVEGVSCRLMVGGAFGHEAPVKTFSPMFYLDFTLQAGQSLPLPDGNREAGLYSMKGRFSVDGEMFDENQFIYVGPDETPEIKAVDDLRIVILGGEPFTTRRHVWWNFVSSSKERIEQAKEDWKVGRFDPVPGEEESIPLPGT</sequence>
<dbReference type="GO" id="GO:0046872">
    <property type="term" value="F:metal ion binding"/>
    <property type="evidence" value="ECO:0007669"/>
    <property type="project" value="UniProtKB-KW"/>
</dbReference>
<dbReference type="PANTHER" id="PTHR13903:SF8">
    <property type="entry name" value="PIRIN"/>
    <property type="match status" value="1"/>
</dbReference>
<dbReference type="InterPro" id="IPR014710">
    <property type="entry name" value="RmlC-like_jellyroll"/>
</dbReference>
<dbReference type="InterPro" id="IPR012093">
    <property type="entry name" value="Pirin"/>
</dbReference>
<organism evidence="6 7">
    <name type="scientific">Aestuariispira insulae</name>
    <dbReference type="NCBI Taxonomy" id="1461337"/>
    <lineage>
        <taxon>Bacteria</taxon>
        <taxon>Pseudomonadati</taxon>
        <taxon>Pseudomonadota</taxon>
        <taxon>Alphaproteobacteria</taxon>
        <taxon>Rhodospirillales</taxon>
        <taxon>Kiloniellaceae</taxon>
        <taxon>Aestuariispira</taxon>
    </lineage>
</organism>
<dbReference type="Pfam" id="PF02678">
    <property type="entry name" value="Pirin"/>
    <property type="match status" value="1"/>
</dbReference>
<keyword evidence="2" id="KW-0408">Iron</keyword>
<comment type="similarity">
    <text evidence="1 3">Belongs to the pirin family.</text>
</comment>
<comment type="caution">
    <text evidence="6">The sequence shown here is derived from an EMBL/GenBank/DDBJ whole genome shotgun (WGS) entry which is preliminary data.</text>
</comment>
<evidence type="ECO:0008006" key="8">
    <source>
        <dbReference type="Google" id="ProtNLM"/>
    </source>
</evidence>
<feature type="binding site" evidence="2">
    <location>
        <position position="98"/>
    </location>
    <ligand>
        <name>Fe cation</name>
        <dbReference type="ChEBI" id="CHEBI:24875"/>
    </ligand>
</feature>
<dbReference type="CDD" id="cd02247">
    <property type="entry name" value="cupin_pirin_C"/>
    <property type="match status" value="1"/>
</dbReference>
<proteinExistence type="inferred from homology"/>